<dbReference type="GO" id="GO:0003677">
    <property type="term" value="F:DNA binding"/>
    <property type="evidence" value="ECO:0007669"/>
    <property type="project" value="UniProtKB-KW"/>
</dbReference>
<dbReference type="SMART" id="SM00418">
    <property type="entry name" value="HTH_ARSR"/>
    <property type="match status" value="1"/>
</dbReference>
<dbReference type="Pfam" id="PF01022">
    <property type="entry name" value="HTH_5"/>
    <property type="match status" value="1"/>
</dbReference>
<protein>
    <recommendedName>
        <fullName evidence="2">HTH arsR-type domain-containing protein</fullName>
    </recommendedName>
</protein>
<accession>A0A268NTZ3</accession>
<evidence type="ECO:0000313" key="4">
    <source>
        <dbReference type="Proteomes" id="UP000216207"/>
    </source>
</evidence>
<organism evidence="3 4">
    <name type="scientific">Shouchella clausii</name>
    <name type="common">Alkalihalobacillus clausii</name>
    <dbReference type="NCBI Taxonomy" id="79880"/>
    <lineage>
        <taxon>Bacteria</taxon>
        <taxon>Bacillati</taxon>
        <taxon>Bacillota</taxon>
        <taxon>Bacilli</taxon>
        <taxon>Bacillales</taxon>
        <taxon>Bacillaceae</taxon>
        <taxon>Shouchella</taxon>
    </lineage>
</organism>
<name>A0A268NTZ3_SHOCL</name>
<evidence type="ECO:0000256" key="1">
    <source>
        <dbReference type="ARBA" id="ARBA00023125"/>
    </source>
</evidence>
<evidence type="ECO:0000313" key="3">
    <source>
        <dbReference type="EMBL" id="PAE86964.1"/>
    </source>
</evidence>
<keyword evidence="1" id="KW-0238">DNA-binding</keyword>
<dbReference type="InterPro" id="IPR011991">
    <property type="entry name" value="ArsR-like_HTH"/>
</dbReference>
<dbReference type="Proteomes" id="UP000216207">
    <property type="component" value="Unassembled WGS sequence"/>
</dbReference>
<dbReference type="InterPro" id="IPR036390">
    <property type="entry name" value="WH_DNA-bd_sf"/>
</dbReference>
<dbReference type="AlphaFoldDB" id="A0A268NTZ3"/>
<dbReference type="InterPro" id="IPR036388">
    <property type="entry name" value="WH-like_DNA-bd_sf"/>
</dbReference>
<dbReference type="InterPro" id="IPR001845">
    <property type="entry name" value="HTH_ArsR_DNA-bd_dom"/>
</dbReference>
<dbReference type="RefSeq" id="WP_095327373.1">
    <property type="nucleotide sequence ID" value="NZ_NPCC01000044.1"/>
</dbReference>
<dbReference type="GO" id="GO:0003700">
    <property type="term" value="F:DNA-binding transcription factor activity"/>
    <property type="evidence" value="ECO:0007669"/>
    <property type="project" value="InterPro"/>
</dbReference>
<feature type="domain" description="HTH arsR-type" evidence="2">
    <location>
        <begin position="12"/>
        <end position="107"/>
    </location>
</feature>
<reference evidence="3 4" key="1">
    <citation type="submission" date="2017-07" db="EMBL/GenBank/DDBJ databases">
        <title>Isolation and whole genome analysis of endospore-forming bacteria from heroin.</title>
        <authorList>
            <person name="Kalinowski J."/>
            <person name="Ahrens B."/>
            <person name="Al-Dilaimi A."/>
            <person name="Winkler A."/>
            <person name="Wibberg D."/>
            <person name="Schleenbecker U."/>
            <person name="Ruckert C."/>
            <person name="Wolfel R."/>
            <person name="Grass G."/>
        </authorList>
    </citation>
    <scope>NUCLEOTIDE SEQUENCE [LARGE SCALE GENOMIC DNA]</scope>
    <source>
        <strain evidence="3 4">7539</strain>
    </source>
</reference>
<sequence>MQNYEVMDITLKQQKIISDPLRGQIISLLAEKPMTSKQTAVELGKNPGTIYYHIKQLYEHGILELDHVETVKGIVEKYYKAKTTVFRGPGGIGEEHRVKNRVPLYLSDTLMDDMQEEMYELFKKYGKKARADKTAKIPCIVEFSITEIQEDKNE</sequence>
<gene>
    <name evidence="3" type="ORF">CHH72_20960</name>
</gene>
<dbReference type="Gene3D" id="1.10.10.10">
    <property type="entry name" value="Winged helix-like DNA-binding domain superfamily/Winged helix DNA-binding domain"/>
    <property type="match status" value="1"/>
</dbReference>
<comment type="caution">
    <text evidence="3">The sequence shown here is derived from an EMBL/GenBank/DDBJ whole genome shotgun (WGS) entry which is preliminary data.</text>
</comment>
<evidence type="ECO:0000259" key="2">
    <source>
        <dbReference type="SMART" id="SM00418"/>
    </source>
</evidence>
<dbReference type="CDD" id="cd00090">
    <property type="entry name" value="HTH_ARSR"/>
    <property type="match status" value="1"/>
</dbReference>
<dbReference type="SUPFAM" id="SSF46785">
    <property type="entry name" value="Winged helix' DNA-binding domain"/>
    <property type="match status" value="1"/>
</dbReference>
<dbReference type="EMBL" id="NPCC01000044">
    <property type="protein sequence ID" value="PAE86964.1"/>
    <property type="molecule type" value="Genomic_DNA"/>
</dbReference>
<proteinExistence type="predicted"/>